<feature type="transmembrane region" description="Helical" evidence="9">
    <location>
        <begin position="20"/>
        <end position="48"/>
    </location>
</feature>
<comment type="subcellular location">
    <subcellularLocation>
        <location evidence="1">Membrane</location>
        <topology evidence="1">Multi-pass membrane protein</topology>
    </subcellularLocation>
</comment>
<reference evidence="10" key="1">
    <citation type="journal article" date="2013" name="Environ. Microbiol.">
        <title>Microbiota from the distal guts of lean and obese adolescents exhibit partial functional redundancy besides clear differences in community structure.</title>
        <authorList>
            <person name="Ferrer M."/>
            <person name="Ruiz A."/>
            <person name="Lanza F."/>
            <person name="Haange S.B."/>
            <person name="Oberbach A."/>
            <person name="Till H."/>
            <person name="Bargiela R."/>
            <person name="Campoy C."/>
            <person name="Segura M.T."/>
            <person name="Richter M."/>
            <person name="von Bergen M."/>
            <person name="Seifert J."/>
            <person name="Suarez A."/>
        </authorList>
    </citation>
    <scope>NUCLEOTIDE SEQUENCE</scope>
</reference>
<comment type="similarity">
    <text evidence="2">Belongs to the SecY/SEC61-alpha family.</text>
</comment>
<dbReference type="PROSITE" id="PS00756">
    <property type="entry name" value="SECY_2"/>
    <property type="match status" value="1"/>
</dbReference>
<evidence type="ECO:0000313" key="10">
    <source>
        <dbReference type="EMBL" id="EKC75010.1"/>
    </source>
</evidence>
<dbReference type="InterPro" id="IPR030659">
    <property type="entry name" value="SecY_CS"/>
</dbReference>
<dbReference type="SUPFAM" id="SSF103491">
    <property type="entry name" value="Preprotein translocase SecY subunit"/>
    <property type="match status" value="1"/>
</dbReference>
<evidence type="ECO:0000256" key="1">
    <source>
        <dbReference type="ARBA" id="ARBA00004141"/>
    </source>
</evidence>
<dbReference type="GO" id="GO:0016020">
    <property type="term" value="C:membrane"/>
    <property type="evidence" value="ECO:0007669"/>
    <property type="project" value="UniProtKB-SubCell"/>
</dbReference>
<keyword evidence="8 9" id="KW-0472">Membrane</keyword>
<evidence type="ECO:0000256" key="2">
    <source>
        <dbReference type="ARBA" id="ARBA00005751"/>
    </source>
</evidence>
<evidence type="ECO:0000256" key="5">
    <source>
        <dbReference type="ARBA" id="ARBA00022927"/>
    </source>
</evidence>
<dbReference type="PROSITE" id="PS00755">
    <property type="entry name" value="SECY_1"/>
    <property type="match status" value="1"/>
</dbReference>
<evidence type="ECO:0000256" key="9">
    <source>
        <dbReference type="SAM" id="Phobius"/>
    </source>
</evidence>
<dbReference type="InterPro" id="IPR023201">
    <property type="entry name" value="SecY_dom_sf"/>
</dbReference>
<name>K1U9U5_9ZZZZ</name>
<feature type="transmembrane region" description="Helical" evidence="9">
    <location>
        <begin position="132"/>
        <end position="150"/>
    </location>
</feature>
<accession>K1U9U5</accession>
<dbReference type="EMBL" id="AJWY01003552">
    <property type="protein sequence ID" value="EKC75010.1"/>
    <property type="molecule type" value="Genomic_DNA"/>
</dbReference>
<gene>
    <name evidence="10" type="ORF">LEA_05449</name>
</gene>
<organism evidence="10">
    <name type="scientific">human gut metagenome</name>
    <dbReference type="NCBI Taxonomy" id="408170"/>
    <lineage>
        <taxon>unclassified sequences</taxon>
        <taxon>metagenomes</taxon>
        <taxon>organismal metagenomes</taxon>
    </lineage>
</organism>
<evidence type="ECO:0000256" key="8">
    <source>
        <dbReference type="ARBA" id="ARBA00023136"/>
    </source>
</evidence>
<evidence type="ECO:0000256" key="6">
    <source>
        <dbReference type="ARBA" id="ARBA00022989"/>
    </source>
</evidence>
<evidence type="ECO:0000256" key="3">
    <source>
        <dbReference type="ARBA" id="ARBA00022448"/>
    </source>
</evidence>
<dbReference type="InterPro" id="IPR002208">
    <property type="entry name" value="SecY/SEC61-alpha"/>
</dbReference>
<dbReference type="Gene3D" id="1.10.3370.10">
    <property type="entry name" value="SecY subunit domain"/>
    <property type="match status" value="1"/>
</dbReference>
<comment type="caution">
    <text evidence="10">The sequence shown here is derived from an EMBL/GenBank/DDBJ whole genome shotgun (WGS) entry which is preliminary data.</text>
</comment>
<keyword evidence="5" id="KW-0653">Protein transport</keyword>
<protein>
    <submittedName>
        <fullName evidence="10">Preprotein translocase, SecY subunit</fullName>
    </submittedName>
</protein>
<proteinExistence type="inferred from homology"/>
<evidence type="ECO:0000256" key="4">
    <source>
        <dbReference type="ARBA" id="ARBA00022692"/>
    </source>
</evidence>
<keyword evidence="3" id="KW-0813">Transport</keyword>
<feature type="non-terminal residue" evidence="10">
    <location>
        <position position="201"/>
    </location>
</feature>
<evidence type="ECO:0000256" key="7">
    <source>
        <dbReference type="ARBA" id="ARBA00023010"/>
    </source>
</evidence>
<dbReference type="GO" id="GO:0015031">
    <property type="term" value="P:protein transport"/>
    <property type="evidence" value="ECO:0007669"/>
    <property type="project" value="UniProtKB-KW"/>
</dbReference>
<dbReference type="AlphaFoldDB" id="K1U9U5"/>
<dbReference type="PRINTS" id="PR00303">
    <property type="entry name" value="SECYTRNLCASE"/>
</dbReference>
<dbReference type="PANTHER" id="PTHR10906">
    <property type="entry name" value="SECY/SEC61-ALPHA FAMILY MEMBER"/>
    <property type="match status" value="1"/>
</dbReference>
<feature type="transmembrane region" description="Helical" evidence="9">
    <location>
        <begin position="103"/>
        <end position="125"/>
    </location>
</feature>
<sequence length="201" mass="22333">MNPDDWSNTMLSYMNTLSGGAFSNATLFAMGITPYINSSIIIQLLCVAIPPLERLAREGEAGRRKISAITRYVTVGLGIIQGTAYYFYLLNSKVTLYNSGFELWFSAIVIILVFTAGTAVMMWLGEQINSHGIGNGISILLFAGIVAQFPQIINTLGQYWNLAVNGSTQFFFLVPLWVVLFVAVVWIITFMQDSERRIPIQ</sequence>
<keyword evidence="6 9" id="KW-1133">Transmembrane helix</keyword>
<feature type="transmembrane region" description="Helical" evidence="9">
    <location>
        <begin position="170"/>
        <end position="191"/>
    </location>
</feature>
<keyword evidence="7" id="KW-0811">Translocation</keyword>
<keyword evidence="4 9" id="KW-0812">Transmembrane</keyword>
<feature type="transmembrane region" description="Helical" evidence="9">
    <location>
        <begin position="69"/>
        <end position="88"/>
    </location>
</feature>
<dbReference type="Pfam" id="PF00344">
    <property type="entry name" value="SecY"/>
    <property type="match status" value="1"/>
</dbReference>